<dbReference type="Pfam" id="PF02311">
    <property type="entry name" value="AraC_binding"/>
    <property type="match status" value="1"/>
</dbReference>
<reference evidence="5 6" key="1">
    <citation type="submission" date="2019-12" db="EMBL/GenBank/DDBJ databases">
        <title>Chitinophaga sp. strain ysch24 (GDMCC 1.1355), whole genome shotgun sequence.</title>
        <authorList>
            <person name="Zhang X."/>
        </authorList>
    </citation>
    <scope>NUCLEOTIDE SEQUENCE [LARGE SCALE GENOMIC DNA]</scope>
    <source>
        <strain evidence="6">ysch24</strain>
    </source>
</reference>
<dbReference type="Proteomes" id="UP000461730">
    <property type="component" value="Unassembled WGS sequence"/>
</dbReference>
<feature type="domain" description="HTH araC/xylS-type" evidence="4">
    <location>
        <begin position="181"/>
        <end position="281"/>
    </location>
</feature>
<dbReference type="PROSITE" id="PS00041">
    <property type="entry name" value="HTH_ARAC_FAMILY_1"/>
    <property type="match status" value="1"/>
</dbReference>
<dbReference type="InterPro" id="IPR018062">
    <property type="entry name" value="HTH_AraC-typ_CS"/>
</dbReference>
<sequence length="284" mass="33134">MQMQHLYQPFEIELIKADVCPMSEHRHSFFEFIYFLDGDGAYYMNGAKFSYNAGNLFLITPMDTHYTRVNNTTTFLFIRFSNIYLRAQQAEAANAHLGDWTRKLEYILQQGNNMQGCLMRNPGDKPLVRAIMDAIVQEHEKQLSMHKELLQQLINTLITIVARNISFSITDKVASGHNLAMDIINYIHLNIYNPTRLRAENLASHFNISVNYISEYFKKHTGGNLQQYIINYKLSLVEARLQYSDMRLNEIAFEFGFTDESHLTKTFKKYRGVNPTAYRKDILQ</sequence>
<dbReference type="AlphaFoldDB" id="A0A7K1UCT5"/>
<dbReference type="InterPro" id="IPR003313">
    <property type="entry name" value="AraC-bd"/>
</dbReference>
<dbReference type="InterPro" id="IPR018060">
    <property type="entry name" value="HTH_AraC"/>
</dbReference>
<dbReference type="EMBL" id="WRXN01000020">
    <property type="protein sequence ID" value="MVT12184.1"/>
    <property type="molecule type" value="Genomic_DNA"/>
</dbReference>
<dbReference type="SMART" id="SM00342">
    <property type="entry name" value="HTH_ARAC"/>
    <property type="match status" value="1"/>
</dbReference>
<accession>A0A7K1UCT5</accession>
<evidence type="ECO:0000256" key="2">
    <source>
        <dbReference type="ARBA" id="ARBA00023125"/>
    </source>
</evidence>
<evidence type="ECO:0000313" key="6">
    <source>
        <dbReference type="Proteomes" id="UP000461730"/>
    </source>
</evidence>
<keyword evidence="1" id="KW-0805">Transcription regulation</keyword>
<dbReference type="GO" id="GO:0043565">
    <property type="term" value="F:sequence-specific DNA binding"/>
    <property type="evidence" value="ECO:0007669"/>
    <property type="project" value="InterPro"/>
</dbReference>
<dbReference type="SUPFAM" id="SSF46689">
    <property type="entry name" value="Homeodomain-like"/>
    <property type="match status" value="1"/>
</dbReference>
<organism evidence="5 6">
    <name type="scientific">Chitinophaga tropicalis</name>
    <dbReference type="NCBI Taxonomy" id="2683588"/>
    <lineage>
        <taxon>Bacteria</taxon>
        <taxon>Pseudomonadati</taxon>
        <taxon>Bacteroidota</taxon>
        <taxon>Chitinophagia</taxon>
        <taxon>Chitinophagales</taxon>
        <taxon>Chitinophagaceae</taxon>
        <taxon>Chitinophaga</taxon>
    </lineage>
</organism>
<comment type="caution">
    <text evidence="5">The sequence shown here is derived from an EMBL/GenBank/DDBJ whole genome shotgun (WGS) entry which is preliminary data.</text>
</comment>
<evidence type="ECO:0000313" key="5">
    <source>
        <dbReference type="EMBL" id="MVT12184.1"/>
    </source>
</evidence>
<dbReference type="GO" id="GO:0003700">
    <property type="term" value="F:DNA-binding transcription factor activity"/>
    <property type="evidence" value="ECO:0007669"/>
    <property type="project" value="InterPro"/>
</dbReference>
<dbReference type="PANTHER" id="PTHR43280">
    <property type="entry name" value="ARAC-FAMILY TRANSCRIPTIONAL REGULATOR"/>
    <property type="match status" value="1"/>
</dbReference>
<dbReference type="SUPFAM" id="SSF51182">
    <property type="entry name" value="RmlC-like cupins"/>
    <property type="match status" value="1"/>
</dbReference>
<name>A0A7K1UCT5_9BACT</name>
<evidence type="ECO:0000259" key="4">
    <source>
        <dbReference type="PROSITE" id="PS01124"/>
    </source>
</evidence>
<keyword evidence="2" id="KW-0238">DNA-binding</keyword>
<dbReference type="Pfam" id="PF12833">
    <property type="entry name" value="HTH_18"/>
    <property type="match status" value="1"/>
</dbReference>
<proteinExistence type="predicted"/>
<dbReference type="InterPro" id="IPR011051">
    <property type="entry name" value="RmlC_Cupin_sf"/>
</dbReference>
<evidence type="ECO:0000256" key="1">
    <source>
        <dbReference type="ARBA" id="ARBA00023015"/>
    </source>
</evidence>
<dbReference type="InterPro" id="IPR014710">
    <property type="entry name" value="RmlC-like_jellyroll"/>
</dbReference>
<dbReference type="InterPro" id="IPR009057">
    <property type="entry name" value="Homeodomain-like_sf"/>
</dbReference>
<protein>
    <submittedName>
        <fullName evidence="5">Helix-turn-helix domain-containing protein</fullName>
    </submittedName>
</protein>
<keyword evidence="3" id="KW-0804">Transcription</keyword>
<gene>
    <name evidence="5" type="ORF">GO493_28255</name>
</gene>
<dbReference type="Gene3D" id="2.60.120.10">
    <property type="entry name" value="Jelly Rolls"/>
    <property type="match status" value="1"/>
</dbReference>
<dbReference type="PANTHER" id="PTHR43280:SF2">
    <property type="entry name" value="HTH-TYPE TRANSCRIPTIONAL REGULATOR EXSA"/>
    <property type="match status" value="1"/>
</dbReference>
<keyword evidence="6" id="KW-1185">Reference proteome</keyword>
<evidence type="ECO:0000256" key="3">
    <source>
        <dbReference type="ARBA" id="ARBA00023163"/>
    </source>
</evidence>
<dbReference type="Gene3D" id="1.10.10.60">
    <property type="entry name" value="Homeodomain-like"/>
    <property type="match status" value="2"/>
</dbReference>
<dbReference type="PROSITE" id="PS01124">
    <property type="entry name" value="HTH_ARAC_FAMILY_2"/>
    <property type="match status" value="1"/>
</dbReference>